<dbReference type="GO" id="GO:0000976">
    <property type="term" value="F:transcription cis-regulatory region binding"/>
    <property type="evidence" value="ECO:0007669"/>
    <property type="project" value="TreeGrafter"/>
</dbReference>
<dbReference type="InterPro" id="IPR036271">
    <property type="entry name" value="Tet_transcr_reg_TetR-rel_C_sf"/>
</dbReference>
<protein>
    <submittedName>
        <fullName evidence="6">Transcriptional regulator</fullName>
    </submittedName>
</protein>
<feature type="DNA-binding region" description="H-T-H motif" evidence="4">
    <location>
        <begin position="40"/>
        <end position="59"/>
    </location>
</feature>
<evidence type="ECO:0000256" key="4">
    <source>
        <dbReference type="PROSITE-ProRule" id="PRU00335"/>
    </source>
</evidence>
<dbReference type="PANTHER" id="PTHR30055">
    <property type="entry name" value="HTH-TYPE TRANSCRIPTIONAL REGULATOR RUTR"/>
    <property type="match status" value="1"/>
</dbReference>
<dbReference type="InterPro" id="IPR050109">
    <property type="entry name" value="HTH-type_TetR-like_transc_reg"/>
</dbReference>
<dbReference type="SUPFAM" id="SSF46689">
    <property type="entry name" value="Homeodomain-like"/>
    <property type="match status" value="1"/>
</dbReference>
<evidence type="ECO:0000256" key="2">
    <source>
        <dbReference type="ARBA" id="ARBA00023125"/>
    </source>
</evidence>
<dbReference type="Gene3D" id="1.10.357.10">
    <property type="entry name" value="Tetracycline Repressor, domain 2"/>
    <property type="match status" value="1"/>
</dbReference>
<gene>
    <name evidence="6" type="ORF">CYFUS_004111</name>
</gene>
<dbReference type="InterPro" id="IPR049445">
    <property type="entry name" value="TetR_SbtR-like_C"/>
</dbReference>
<dbReference type="Pfam" id="PF00440">
    <property type="entry name" value="TetR_N"/>
    <property type="match status" value="1"/>
</dbReference>
<evidence type="ECO:0000259" key="5">
    <source>
        <dbReference type="PROSITE" id="PS50977"/>
    </source>
</evidence>
<evidence type="ECO:0000313" key="7">
    <source>
        <dbReference type="Proteomes" id="UP000217257"/>
    </source>
</evidence>
<dbReference type="PROSITE" id="PS50977">
    <property type="entry name" value="HTH_TETR_2"/>
    <property type="match status" value="1"/>
</dbReference>
<dbReference type="KEGG" id="cfus:CYFUS_004111"/>
<evidence type="ECO:0000313" key="6">
    <source>
        <dbReference type="EMBL" id="ATB38676.1"/>
    </source>
</evidence>
<feature type="domain" description="HTH tetR-type" evidence="5">
    <location>
        <begin position="18"/>
        <end position="77"/>
    </location>
</feature>
<dbReference type="Pfam" id="PF21597">
    <property type="entry name" value="TetR_C_43"/>
    <property type="match status" value="1"/>
</dbReference>
<dbReference type="RefSeq" id="WP_095986819.1">
    <property type="nucleotide sequence ID" value="NZ_CP022098.1"/>
</dbReference>
<keyword evidence="1" id="KW-0805">Transcription regulation</keyword>
<keyword evidence="3" id="KW-0804">Transcription</keyword>
<organism evidence="6 7">
    <name type="scientific">Cystobacter fuscus</name>
    <dbReference type="NCBI Taxonomy" id="43"/>
    <lineage>
        <taxon>Bacteria</taxon>
        <taxon>Pseudomonadati</taxon>
        <taxon>Myxococcota</taxon>
        <taxon>Myxococcia</taxon>
        <taxon>Myxococcales</taxon>
        <taxon>Cystobacterineae</taxon>
        <taxon>Archangiaceae</taxon>
        <taxon>Cystobacter</taxon>
    </lineage>
</organism>
<dbReference type="InterPro" id="IPR009057">
    <property type="entry name" value="Homeodomain-like_sf"/>
</dbReference>
<accession>A0A250J661</accession>
<dbReference type="Proteomes" id="UP000217257">
    <property type="component" value="Chromosome"/>
</dbReference>
<evidence type="ECO:0000256" key="3">
    <source>
        <dbReference type="ARBA" id="ARBA00023163"/>
    </source>
</evidence>
<dbReference type="InterPro" id="IPR001647">
    <property type="entry name" value="HTH_TetR"/>
</dbReference>
<reference evidence="6 7" key="1">
    <citation type="submission" date="2017-06" db="EMBL/GenBank/DDBJ databases">
        <title>Sequencing and comparative analysis of myxobacterial genomes.</title>
        <authorList>
            <person name="Rupp O."/>
            <person name="Goesmann A."/>
            <person name="Sogaard-Andersen L."/>
        </authorList>
    </citation>
    <scope>NUCLEOTIDE SEQUENCE [LARGE SCALE GENOMIC DNA]</scope>
    <source>
        <strain evidence="6 7">DSM 52655</strain>
    </source>
</reference>
<dbReference type="GO" id="GO:0003700">
    <property type="term" value="F:DNA-binding transcription factor activity"/>
    <property type="evidence" value="ECO:0007669"/>
    <property type="project" value="TreeGrafter"/>
</dbReference>
<sequence>MTKREEQTQDEPLRADAARNRERVLAVARELLARGDASLQMNQIARAAGVGVGTVYRHFPTRQDLLEELVNEHVLALLDQARAAEESGEPGPGLRRFLGAALDLLLADVGLAEVLNAPRDANTRTARLKAELVGATTRLLEQARRAGSVRAELGVDDLQRLMCGIEHAVRIGGGRRELAERYLDVLLDGLRPPPSGRARGGSGR</sequence>
<name>A0A250J661_9BACT</name>
<dbReference type="PRINTS" id="PR00455">
    <property type="entry name" value="HTHTETR"/>
</dbReference>
<dbReference type="PANTHER" id="PTHR30055:SF234">
    <property type="entry name" value="HTH-TYPE TRANSCRIPTIONAL REGULATOR BETI"/>
    <property type="match status" value="1"/>
</dbReference>
<dbReference type="SUPFAM" id="SSF48498">
    <property type="entry name" value="Tetracyclin repressor-like, C-terminal domain"/>
    <property type="match status" value="1"/>
</dbReference>
<proteinExistence type="predicted"/>
<keyword evidence="2 4" id="KW-0238">DNA-binding</keyword>
<dbReference type="EMBL" id="CP022098">
    <property type="protein sequence ID" value="ATB38676.1"/>
    <property type="molecule type" value="Genomic_DNA"/>
</dbReference>
<evidence type="ECO:0000256" key="1">
    <source>
        <dbReference type="ARBA" id="ARBA00023015"/>
    </source>
</evidence>
<dbReference type="AlphaFoldDB" id="A0A250J661"/>